<keyword evidence="3" id="KW-1185">Reference proteome</keyword>
<evidence type="ECO:0000259" key="1">
    <source>
        <dbReference type="Pfam" id="PF00149"/>
    </source>
</evidence>
<dbReference type="EMBL" id="KF483846">
    <property type="protein sequence ID" value="AHC55007.1"/>
    <property type="molecule type" value="Genomic_DNA"/>
</dbReference>
<dbReference type="InterPro" id="IPR029052">
    <property type="entry name" value="Metallo-depent_PP-like"/>
</dbReference>
<organism evidence="2 3">
    <name type="scientific">Tunisvirus fontaine2</name>
    <dbReference type="NCBI Taxonomy" id="1421067"/>
    <lineage>
        <taxon>Viruses</taxon>
        <taxon>Varidnaviria</taxon>
        <taxon>Bamfordvirae</taxon>
        <taxon>Nucleocytoviricota</taxon>
        <taxon>Megaviricetes</taxon>
        <taxon>Pimascovirales</taxon>
        <taxon>Pimascovirales incertae sedis</taxon>
        <taxon>Marseilleviridae</taxon>
        <taxon>Losannavirus</taxon>
        <taxon>Losannavirus tunisense</taxon>
    </lineage>
</organism>
<reference evidence="2 3" key="1">
    <citation type="journal article" date="2014" name="Arch. Virol.">
        <title>Complete genome sequence of Tunisvirus, a new member of the proposed family Marseilleviridae.</title>
        <authorList>
            <person name="Aherfi S."/>
            <person name="Boughalmi M."/>
            <person name="Pagnier I."/>
            <person name="Fournous G."/>
            <person name="La Scola B."/>
            <person name="Raoult D."/>
            <person name="Colson P."/>
        </authorList>
    </citation>
    <scope>NUCLEOTIDE SEQUENCE [LARGE SCALE GENOMIC DNA]</scope>
    <source>
        <strain evidence="2 3">U484</strain>
    </source>
</reference>
<dbReference type="Proteomes" id="UP000232615">
    <property type="component" value="Segment"/>
</dbReference>
<sequence length="243" mass="27998">MELCLISDCHLELSPQKLQKFLSGKLLTPNKNKILCLCGDIGNPWSKNYSKFLAWCSKSFEFVFVLAGNHEYYGEHTMAETDERIRELSKSHGNVKFLQNSSFEYRGVLFVGTTLWSNVPDNADELMNDYIYIPKISPELIRKEWSDSVSFLSKEIAKGKKTVVLTHHCPLDESEALGDKEDEYRSCYCSDLEFLARENVLLWLWGHTHHKFLSKRGETTFASNPKGYGKENTGYDKNFSLRI</sequence>
<proteinExistence type="predicted"/>
<dbReference type="Pfam" id="PF00149">
    <property type="entry name" value="Metallophos"/>
    <property type="match status" value="1"/>
</dbReference>
<dbReference type="Gene3D" id="3.60.21.10">
    <property type="match status" value="1"/>
</dbReference>
<protein>
    <submittedName>
        <fullName evidence="2">Calcineurin-like phosphoesterase</fullName>
    </submittedName>
</protein>
<dbReference type="PANTHER" id="PTHR37844:SF2">
    <property type="entry name" value="SER_THR PROTEIN PHOSPHATASE SUPERFAMILY (AFU_ORTHOLOGUE AFUA_1G14840)"/>
    <property type="match status" value="1"/>
</dbReference>
<evidence type="ECO:0000313" key="3">
    <source>
        <dbReference type="Proteomes" id="UP000232615"/>
    </source>
</evidence>
<dbReference type="PANTHER" id="PTHR37844">
    <property type="entry name" value="SER/THR PROTEIN PHOSPHATASE SUPERFAMILY (AFU_ORTHOLOGUE AFUA_1G14840)"/>
    <property type="match status" value="1"/>
</dbReference>
<dbReference type="GO" id="GO:0016787">
    <property type="term" value="F:hydrolase activity"/>
    <property type="evidence" value="ECO:0007669"/>
    <property type="project" value="InterPro"/>
</dbReference>
<evidence type="ECO:0000313" key="2">
    <source>
        <dbReference type="EMBL" id="AHC55007.1"/>
    </source>
</evidence>
<name>V9SGV2_9VIRU</name>
<accession>V9SGV2</accession>
<dbReference type="SUPFAM" id="SSF56300">
    <property type="entry name" value="Metallo-dependent phosphatases"/>
    <property type="match status" value="1"/>
</dbReference>
<dbReference type="InterPro" id="IPR004843">
    <property type="entry name" value="Calcineurin-like_PHP"/>
</dbReference>
<feature type="domain" description="Calcineurin-like phosphoesterase" evidence="1">
    <location>
        <begin position="4"/>
        <end position="210"/>
    </location>
</feature>
<gene>
    <name evidence="2" type="ORF">TNS_ORF289</name>
</gene>